<dbReference type="Proteomes" id="UP000479710">
    <property type="component" value="Unassembled WGS sequence"/>
</dbReference>
<protein>
    <recommendedName>
        <fullName evidence="1">KIB1-4 beta-propeller domain-containing protein</fullName>
    </recommendedName>
</protein>
<reference evidence="2 3" key="1">
    <citation type="submission" date="2019-11" db="EMBL/GenBank/DDBJ databases">
        <title>Whole genome sequence of Oryza granulata.</title>
        <authorList>
            <person name="Li W."/>
        </authorList>
    </citation>
    <scope>NUCLEOTIDE SEQUENCE [LARGE SCALE GENOMIC DNA]</scope>
    <source>
        <strain evidence="3">cv. Menghai</strain>
        <tissue evidence="2">Leaf</tissue>
    </source>
</reference>
<dbReference type="OrthoDB" id="623334at2759"/>
<gene>
    <name evidence="2" type="ORF">E2562_016474</name>
</gene>
<dbReference type="Pfam" id="PF03478">
    <property type="entry name" value="Beta-prop_KIB1-4"/>
    <property type="match status" value="1"/>
</dbReference>
<evidence type="ECO:0000313" key="2">
    <source>
        <dbReference type="EMBL" id="KAF0888673.1"/>
    </source>
</evidence>
<evidence type="ECO:0000259" key="1">
    <source>
        <dbReference type="Pfam" id="PF03478"/>
    </source>
</evidence>
<proteinExistence type="predicted"/>
<dbReference type="PANTHER" id="PTHR33165:SF82">
    <property type="entry name" value="OS11G0231400 PROTEIN"/>
    <property type="match status" value="1"/>
</dbReference>
<dbReference type="PANTHER" id="PTHR33165">
    <property type="entry name" value="F-BOX DOMAIN CONTAINING PROTEIN-LIKE-RELATED"/>
    <property type="match status" value="1"/>
</dbReference>
<organism evidence="2 3">
    <name type="scientific">Oryza meyeriana var. granulata</name>
    <dbReference type="NCBI Taxonomy" id="110450"/>
    <lineage>
        <taxon>Eukaryota</taxon>
        <taxon>Viridiplantae</taxon>
        <taxon>Streptophyta</taxon>
        <taxon>Embryophyta</taxon>
        <taxon>Tracheophyta</taxon>
        <taxon>Spermatophyta</taxon>
        <taxon>Magnoliopsida</taxon>
        <taxon>Liliopsida</taxon>
        <taxon>Poales</taxon>
        <taxon>Poaceae</taxon>
        <taxon>BOP clade</taxon>
        <taxon>Oryzoideae</taxon>
        <taxon>Oryzeae</taxon>
        <taxon>Oryzinae</taxon>
        <taxon>Oryza</taxon>
        <taxon>Oryza meyeriana</taxon>
    </lineage>
</organism>
<sequence length="111" mass="12243">MAPAAAGSSGGARSLYPGHGKLRGFVRFFNLSNSALVRVRLPLFRDHYALDSVDGILLQWDHDTAIHLLHPFTGDIVDFPPLETLLPYVMSLLPHDVAIWYGAGSLRYVRG</sequence>
<comment type="caution">
    <text evidence="2">The sequence shown here is derived from an EMBL/GenBank/DDBJ whole genome shotgun (WGS) entry which is preliminary data.</text>
</comment>
<feature type="domain" description="KIB1-4 beta-propeller" evidence="1">
    <location>
        <begin position="28"/>
        <end position="89"/>
    </location>
</feature>
<evidence type="ECO:0000313" key="3">
    <source>
        <dbReference type="Proteomes" id="UP000479710"/>
    </source>
</evidence>
<dbReference type="EMBL" id="SPHZ02000012">
    <property type="protein sequence ID" value="KAF0888673.1"/>
    <property type="molecule type" value="Genomic_DNA"/>
</dbReference>
<accession>A0A6G1BMQ5</accession>
<keyword evidence="3" id="KW-1185">Reference proteome</keyword>
<dbReference type="InterPro" id="IPR005174">
    <property type="entry name" value="KIB1-4_b-propeller"/>
</dbReference>
<name>A0A6G1BMQ5_9ORYZ</name>
<dbReference type="AlphaFoldDB" id="A0A6G1BMQ5"/>